<dbReference type="HOGENOM" id="CLU_1832477_0_0_11"/>
<protein>
    <recommendedName>
        <fullName evidence="2">DUF3592 domain-containing protein</fullName>
    </recommendedName>
</protein>
<keyword evidence="1" id="KW-0472">Membrane</keyword>
<organism evidence="3 4">
    <name type="scientific">Kineococcus radiotolerans (strain ATCC BAA-149 / DSM 14245 / SRS30216)</name>
    <dbReference type="NCBI Taxonomy" id="266940"/>
    <lineage>
        <taxon>Bacteria</taxon>
        <taxon>Bacillati</taxon>
        <taxon>Actinomycetota</taxon>
        <taxon>Actinomycetes</taxon>
        <taxon>Kineosporiales</taxon>
        <taxon>Kineosporiaceae</taxon>
        <taxon>Kineococcus</taxon>
    </lineage>
</organism>
<dbReference type="Pfam" id="PF12158">
    <property type="entry name" value="DUF3592"/>
    <property type="match status" value="1"/>
</dbReference>
<dbReference type="Proteomes" id="UP000001116">
    <property type="component" value="Chromosome"/>
</dbReference>
<dbReference type="KEGG" id="kra:Krad_0453"/>
<dbReference type="STRING" id="266940.Krad_0453"/>
<sequence length="140" mass="15321">MSKPPPRHQWRSWAAITFVLSLVTAVGAGLLLVPKMHTAHLLAQRGVVTDAEVVGFRAAAESHDDTWTLEFTTATGERVRARTKAVTRDEAVRHPVGTRLPVRYDPRHPTRVWSVATPLEPSFWWGSTAGSSAPPPSSPP</sequence>
<dbReference type="InterPro" id="IPR021994">
    <property type="entry name" value="DUF3592"/>
</dbReference>
<reference evidence="4" key="1">
    <citation type="journal article" date="2008" name="PLoS ONE">
        <title>Survival in nuclear waste, extreme resistance, and potential applications gleaned from the genome sequence of Kineococcus radiotolerans SRS30216.</title>
        <authorList>
            <person name="Bagwell C.E."/>
            <person name="Bhat S."/>
            <person name="Hawkins G.M."/>
            <person name="Smith B.W."/>
            <person name="Biswas T."/>
            <person name="Hoover T.R."/>
            <person name="Saunders E."/>
            <person name="Han C.S."/>
            <person name="Tsodikov O.V."/>
            <person name="Shimkets L.J."/>
        </authorList>
    </citation>
    <scope>NUCLEOTIDE SEQUENCE [LARGE SCALE GENOMIC DNA]</scope>
    <source>
        <strain evidence="4">ATCC BAA-149 / DSM 14245 / SRS30216</strain>
    </source>
</reference>
<evidence type="ECO:0000259" key="2">
    <source>
        <dbReference type="Pfam" id="PF12158"/>
    </source>
</evidence>
<gene>
    <name evidence="3" type="ordered locus">Krad_0453</name>
</gene>
<evidence type="ECO:0000313" key="3">
    <source>
        <dbReference type="EMBL" id="ABS01943.1"/>
    </source>
</evidence>
<proteinExistence type="predicted"/>
<evidence type="ECO:0000256" key="1">
    <source>
        <dbReference type="SAM" id="Phobius"/>
    </source>
</evidence>
<feature type="transmembrane region" description="Helical" evidence="1">
    <location>
        <begin position="12"/>
        <end position="33"/>
    </location>
</feature>
<keyword evidence="1" id="KW-1133">Transmembrane helix</keyword>
<keyword evidence="1" id="KW-0812">Transmembrane</keyword>
<feature type="domain" description="DUF3592" evidence="2">
    <location>
        <begin position="45"/>
        <end position="112"/>
    </location>
</feature>
<accession>A6W554</accession>
<dbReference type="AlphaFoldDB" id="A6W554"/>
<evidence type="ECO:0000313" key="4">
    <source>
        <dbReference type="Proteomes" id="UP000001116"/>
    </source>
</evidence>
<dbReference type="RefSeq" id="WP_012085225.1">
    <property type="nucleotide sequence ID" value="NC_009664.2"/>
</dbReference>
<name>A6W554_KINRD</name>
<keyword evidence="4" id="KW-1185">Reference proteome</keyword>
<dbReference type="EMBL" id="CP000750">
    <property type="protein sequence ID" value="ABS01943.1"/>
    <property type="molecule type" value="Genomic_DNA"/>
</dbReference>